<evidence type="ECO:0000256" key="6">
    <source>
        <dbReference type="ARBA" id="ARBA00039131"/>
    </source>
</evidence>
<organism evidence="8 9">
    <name type="scientific">Blumeria hordei</name>
    <name type="common">Barley powdery mildew</name>
    <name type="synonym">Blumeria graminis f. sp. hordei</name>
    <dbReference type="NCBI Taxonomy" id="2867405"/>
    <lineage>
        <taxon>Eukaryota</taxon>
        <taxon>Fungi</taxon>
        <taxon>Dikarya</taxon>
        <taxon>Ascomycota</taxon>
        <taxon>Pezizomycotina</taxon>
        <taxon>Leotiomycetes</taxon>
        <taxon>Erysiphales</taxon>
        <taxon>Erysiphaceae</taxon>
        <taxon>Blumeria</taxon>
    </lineage>
</organism>
<evidence type="ECO:0000256" key="5">
    <source>
        <dbReference type="ARBA" id="ARBA00038092"/>
    </source>
</evidence>
<evidence type="ECO:0000313" key="9">
    <source>
        <dbReference type="Proteomes" id="UP000275772"/>
    </source>
</evidence>
<dbReference type="GO" id="GO:0061685">
    <property type="term" value="F:diphthine methylesterase activity"/>
    <property type="evidence" value="ECO:0007669"/>
    <property type="project" value="UniProtKB-EC"/>
</dbReference>
<dbReference type="PANTHER" id="PTHR46042">
    <property type="entry name" value="DIPHTHINE METHYLTRANSFERASE"/>
    <property type="match status" value="1"/>
</dbReference>
<dbReference type="GO" id="GO:0017183">
    <property type="term" value="P:protein histidyl modification to diphthamide"/>
    <property type="evidence" value="ECO:0007669"/>
    <property type="project" value="TreeGrafter"/>
</dbReference>
<sequence length="434" mass="48574">MTALDEKNSDTVTSDVTVTKLTSRILDLPPSCIEFIAGSRNKESCHFIVGTYNLQQNDESQIYSSGQQTRNGSLQLYKLDNGHTELVEAISYPSAILDLHFYQDTNVFAVASSTGSVSIFKAIKGQHNYSIQHVATHQILPLDILVLSLAWYPHNNNLRSSEDPLFAITASNGCVHMISLSADLKCYRIVNELPALILHSDNAWTCTISDQYIYSGGDDSILSRIEFDRASLEDKGKIVLMDNSGQKWNSTPDHRTSQIDFKGHGAGVTAIIALPTCNVEKKNKILLTGSYDDFIRVYEILDNQPHKLNCYRILTELFIGGGVWRLKVMKTSQYELEECNLDCTVLASCMHAGAKILKIRGYKNGGWKINLIAEMTAHQSMCYASDFVPQNVSNEQGPEELTDDNLNEWTIVSTSFYDRLLQVWKWTPMSSSES</sequence>
<proteinExistence type="inferred from homology"/>
<dbReference type="VEuPathDB" id="FungiDB:BLGHR1_14450"/>
<dbReference type="InterPro" id="IPR052415">
    <property type="entry name" value="Diphthine_MTase"/>
</dbReference>
<dbReference type="Proteomes" id="UP000275772">
    <property type="component" value="Unassembled WGS sequence"/>
</dbReference>
<name>A0A383UV94_BLUHO</name>
<gene>
    <name evidence="8" type="ORF">BLGHR1_14450</name>
</gene>
<keyword evidence="2" id="KW-0853">WD repeat</keyword>
<dbReference type="InterPro" id="IPR036322">
    <property type="entry name" value="WD40_repeat_dom_sf"/>
</dbReference>
<evidence type="ECO:0000256" key="1">
    <source>
        <dbReference type="ARBA" id="ARBA00005156"/>
    </source>
</evidence>
<dbReference type="SUPFAM" id="SSF50978">
    <property type="entry name" value="WD40 repeat-like"/>
    <property type="match status" value="1"/>
</dbReference>
<dbReference type="SMART" id="SM00320">
    <property type="entry name" value="WD40"/>
    <property type="match status" value="4"/>
</dbReference>
<keyword evidence="4" id="KW-0378">Hydrolase</keyword>
<evidence type="ECO:0000256" key="2">
    <source>
        <dbReference type="ARBA" id="ARBA00022574"/>
    </source>
</evidence>
<keyword evidence="3" id="KW-0677">Repeat</keyword>
<evidence type="ECO:0000256" key="4">
    <source>
        <dbReference type="ARBA" id="ARBA00022801"/>
    </source>
</evidence>
<dbReference type="GO" id="GO:0005737">
    <property type="term" value="C:cytoplasm"/>
    <property type="evidence" value="ECO:0007669"/>
    <property type="project" value="TreeGrafter"/>
</dbReference>
<dbReference type="InterPro" id="IPR015943">
    <property type="entry name" value="WD40/YVTN_repeat-like_dom_sf"/>
</dbReference>
<dbReference type="EMBL" id="UNSH01000056">
    <property type="protein sequence ID" value="SZF03656.1"/>
    <property type="molecule type" value="Genomic_DNA"/>
</dbReference>
<protein>
    <recommendedName>
        <fullName evidence="6">methylated diphthine methylhydrolase</fullName>
        <ecNumber evidence="6">3.1.1.97</ecNumber>
    </recommendedName>
</protein>
<dbReference type="EC" id="3.1.1.97" evidence="6"/>
<dbReference type="InterPro" id="IPR001680">
    <property type="entry name" value="WD40_rpt"/>
</dbReference>
<comment type="catalytic activity">
    <reaction evidence="7">
        <text>diphthine methyl ester-[translation elongation factor 2] + H2O = diphthine-[translation elongation factor 2] + methanol + H(+)</text>
        <dbReference type="Rhea" id="RHEA:42656"/>
        <dbReference type="Rhea" id="RHEA-COMP:10172"/>
        <dbReference type="Rhea" id="RHEA-COMP:10173"/>
        <dbReference type="ChEBI" id="CHEBI:15377"/>
        <dbReference type="ChEBI" id="CHEBI:15378"/>
        <dbReference type="ChEBI" id="CHEBI:17790"/>
        <dbReference type="ChEBI" id="CHEBI:79005"/>
        <dbReference type="ChEBI" id="CHEBI:82696"/>
        <dbReference type="EC" id="3.1.1.97"/>
    </reaction>
</comment>
<comment type="pathway">
    <text evidence="1">Protein modification; peptidyl-diphthamide biosynthesis.</text>
</comment>
<evidence type="ECO:0000256" key="7">
    <source>
        <dbReference type="ARBA" id="ARBA00047551"/>
    </source>
</evidence>
<dbReference type="PANTHER" id="PTHR46042:SF1">
    <property type="entry name" value="DIPHTHINE METHYLTRANSFERASE"/>
    <property type="match status" value="1"/>
</dbReference>
<dbReference type="Gene3D" id="2.130.10.10">
    <property type="entry name" value="YVTN repeat-like/Quinoprotein amine dehydrogenase"/>
    <property type="match status" value="1"/>
</dbReference>
<evidence type="ECO:0000256" key="3">
    <source>
        <dbReference type="ARBA" id="ARBA00022737"/>
    </source>
</evidence>
<comment type="similarity">
    <text evidence="5">Belongs to the DPH7 family.</text>
</comment>
<reference evidence="8 9" key="1">
    <citation type="submission" date="2017-11" db="EMBL/GenBank/DDBJ databases">
        <authorList>
            <person name="Kracher B."/>
        </authorList>
    </citation>
    <scope>NUCLEOTIDE SEQUENCE [LARGE SCALE GENOMIC DNA]</scope>
    <source>
        <strain evidence="8 9">RACE1</strain>
    </source>
</reference>
<dbReference type="AlphaFoldDB" id="A0A383UV94"/>
<evidence type="ECO:0000313" key="8">
    <source>
        <dbReference type="EMBL" id="SZF03656.1"/>
    </source>
</evidence>
<accession>A0A383UV94</accession>